<protein>
    <submittedName>
        <fullName evidence="2">Uncharacterized protein</fullName>
    </submittedName>
</protein>
<proteinExistence type="predicted"/>
<evidence type="ECO:0000313" key="2">
    <source>
        <dbReference type="WBParaSite" id="nRc.2.0.1.t29463-RA"/>
    </source>
</evidence>
<dbReference type="WBParaSite" id="nRc.2.0.1.t29463-RA">
    <property type="protein sequence ID" value="nRc.2.0.1.t29463-RA"/>
    <property type="gene ID" value="nRc.2.0.1.g29463"/>
</dbReference>
<sequence length="113" mass="13184">MLIIDEALRTLCWAPRCCQSCDAEVDMQIDKVDDRCFYGRKTDPGILRGSSFRSDERSSERATAMWRHFVEVWSRKPVLKEKINAQKGTQSKDCRLKRDKSYDKIIYLFATLG</sequence>
<accession>A0A915JTN8</accession>
<dbReference type="AlphaFoldDB" id="A0A915JTN8"/>
<evidence type="ECO:0000313" key="1">
    <source>
        <dbReference type="Proteomes" id="UP000887565"/>
    </source>
</evidence>
<organism evidence="1 2">
    <name type="scientific">Romanomermis culicivorax</name>
    <name type="common">Nematode worm</name>
    <dbReference type="NCBI Taxonomy" id="13658"/>
    <lineage>
        <taxon>Eukaryota</taxon>
        <taxon>Metazoa</taxon>
        <taxon>Ecdysozoa</taxon>
        <taxon>Nematoda</taxon>
        <taxon>Enoplea</taxon>
        <taxon>Dorylaimia</taxon>
        <taxon>Mermithida</taxon>
        <taxon>Mermithoidea</taxon>
        <taxon>Mermithidae</taxon>
        <taxon>Romanomermis</taxon>
    </lineage>
</organism>
<keyword evidence="1" id="KW-1185">Reference proteome</keyword>
<dbReference type="Proteomes" id="UP000887565">
    <property type="component" value="Unplaced"/>
</dbReference>
<reference evidence="2" key="1">
    <citation type="submission" date="2022-11" db="UniProtKB">
        <authorList>
            <consortium name="WormBaseParasite"/>
        </authorList>
    </citation>
    <scope>IDENTIFICATION</scope>
</reference>
<name>A0A915JTN8_ROMCU</name>